<name>A0ACC2CJ94_DIPCM</name>
<gene>
    <name evidence="1" type="ORF">O6H91_10G074900</name>
</gene>
<proteinExistence type="predicted"/>
<reference evidence="2" key="1">
    <citation type="journal article" date="2024" name="Proc. Natl. Acad. Sci. U.S.A.">
        <title>Extraordinary preservation of gene collinearity over three hundred million years revealed in homosporous lycophytes.</title>
        <authorList>
            <person name="Li C."/>
            <person name="Wickell D."/>
            <person name="Kuo L.Y."/>
            <person name="Chen X."/>
            <person name="Nie B."/>
            <person name="Liao X."/>
            <person name="Peng D."/>
            <person name="Ji J."/>
            <person name="Jenkins J."/>
            <person name="Williams M."/>
            <person name="Shu S."/>
            <person name="Plott C."/>
            <person name="Barry K."/>
            <person name="Rajasekar S."/>
            <person name="Grimwood J."/>
            <person name="Han X."/>
            <person name="Sun S."/>
            <person name="Hou Z."/>
            <person name="He W."/>
            <person name="Dai G."/>
            <person name="Sun C."/>
            <person name="Schmutz J."/>
            <person name="Leebens-Mack J.H."/>
            <person name="Li F.W."/>
            <person name="Wang L."/>
        </authorList>
    </citation>
    <scope>NUCLEOTIDE SEQUENCE [LARGE SCALE GENOMIC DNA]</scope>
    <source>
        <strain evidence="2">cv. PW_Plant_1</strain>
    </source>
</reference>
<protein>
    <submittedName>
        <fullName evidence="1">Uncharacterized protein</fullName>
    </submittedName>
</protein>
<comment type="caution">
    <text evidence="1">The sequence shown here is derived from an EMBL/GenBank/DDBJ whole genome shotgun (WGS) entry which is preliminary data.</text>
</comment>
<dbReference type="EMBL" id="CM055101">
    <property type="protein sequence ID" value="KAJ7541757.1"/>
    <property type="molecule type" value="Genomic_DNA"/>
</dbReference>
<accession>A0ACC2CJ94</accession>
<organism evidence="1 2">
    <name type="scientific">Diphasiastrum complanatum</name>
    <name type="common">Issler's clubmoss</name>
    <name type="synonym">Lycopodium complanatum</name>
    <dbReference type="NCBI Taxonomy" id="34168"/>
    <lineage>
        <taxon>Eukaryota</taxon>
        <taxon>Viridiplantae</taxon>
        <taxon>Streptophyta</taxon>
        <taxon>Embryophyta</taxon>
        <taxon>Tracheophyta</taxon>
        <taxon>Lycopodiopsida</taxon>
        <taxon>Lycopodiales</taxon>
        <taxon>Lycopodiaceae</taxon>
        <taxon>Lycopodioideae</taxon>
        <taxon>Diphasiastrum</taxon>
    </lineage>
</organism>
<sequence length="187" mass="21670">MTGELLTIQPDELKFIFELHKQISCSVRLINDTYDYVAFKEIPHRAMKIGWDAHTPQDKIDGILKSQRRAIQGVSDGDSYVYEKETLEIFELETLEESIFEEFDPPKPTIKKLPFIKELHKKSSFLLPTCHDTEIDLSPLMSNLLPTSHVIEEDAHWDTNIILSEVLFKINKERQIPITDMSSSSFF</sequence>
<keyword evidence="2" id="KW-1185">Reference proteome</keyword>
<evidence type="ECO:0000313" key="1">
    <source>
        <dbReference type="EMBL" id="KAJ7541757.1"/>
    </source>
</evidence>
<dbReference type="Proteomes" id="UP001162992">
    <property type="component" value="Chromosome 10"/>
</dbReference>
<evidence type="ECO:0000313" key="2">
    <source>
        <dbReference type="Proteomes" id="UP001162992"/>
    </source>
</evidence>